<dbReference type="InterPro" id="IPR005538">
    <property type="entry name" value="LrgA/CidA"/>
</dbReference>
<dbReference type="PANTHER" id="PTHR33931:SF2">
    <property type="entry name" value="HOLIN-LIKE PROTEIN CIDA"/>
    <property type="match status" value="1"/>
</dbReference>
<keyword evidence="5 6" id="KW-0472">Membrane</keyword>
<feature type="transmembrane region" description="Helical" evidence="6">
    <location>
        <begin position="26"/>
        <end position="47"/>
    </location>
</feature>
<evidence type="ECO:0000256" key="3">
    <source>
        <dbReference type="ARBA" id="ARBA00022692"/>
    </source>
</evidence>
<dbReference type="EMBL" id="AAYG02000032">
    <property type="protein sequence ID" value="EDN76000.1"/>
    <property type="molecule type" value="Genomic_DNA"/>
</dbReference>
<proteinExistence type="predicted"/>
<comment type="caution">
    <text evidence="7">The sequence shown here is derived from an EMBL/GenBank/DDBJ whole genome shotgun (WGS) entry which is preliminary data.</text>
</comment>
<dbReference type="Pfam" id="PF03788">
    <property type="entry name" value="LrgA"/>
    <property type="match status" value="1"/>
</dbReference>
<evidence type="ECO:0000313" key="8">
    <source>
        <dbReference type="Proteomes" id="UP000004410"/>
    </source>
</evidence>
<evidence type="ECO:0000256" key="6">
    <source>
        <dbReference type="SAM" id="Phobius"/>
    </source>
</evidence>
<evidence type="ECO:0000256" key="1">
    <source>
        <dbReference type="ARBA" id="ARBA00004651"/>
    </source>
</evidence>
<reference evidence="7 8" key="2">
    <citation type="submission" date="2007-06" db="EMBL/GenBank/DDBJ databases">
        <title>Draft genome sequence of Ruminococcus gnavus (ATCC 29149).</title>
        <authorList>
            <person name="Sudarsanam P."/>
            <person name="Ley R."/>
            <person name="Guruge J."/>
            <person name="Turnbaugh P.J."/>
            <person name="Mahowald M."/>
            <person name="Liep D."/>
            <person name="Gordon J."/>
        </authorList>
    </citation>
    <scope>NUCLEOTIDE SEQUENCE [LARGE SCALE GENOMIC DNA]</scope>
    <source>
        <strain evidence="7 8">ATCC 29149</strain>
    </source>
</reference>
<protein>
    <submittedName>
        <fullName evidence="7">LrgA family protein</fullName>
    </submittedName>
</protein>
<dbReference type="Proteomes" id="UP000004410">
    <property type="component" value="Unassembled WGS sequence"/>
</dbReference>
<evidence type="ECO:0000313" key="7">
    <source>
        <dbReference type="EMBL" id="EDN76000.1"/>
    </source>
</evidence>
<reference evidence="7 8" key="1">
    <citation type="submission" date="2007-04" db="EMBL/GenBank/DDBJ databases">
        <authorList>
            <person name="Fulton L."/>
            <person name="Clifton S."/>
            <person name="Fulton B."/>
            <person name="Xu J."/>
            <person name="Minx P."/>
            <person name="Pepin K.H."/>
            <person name="Johnson M."/>
            <person name="Thiruvilangam P."/>
            <person name="Bhonagiri V."/>
            <person name="Nash W.E."/>
            <person name="Mardis E.R."/>
            <person name="Wilson R.K."/>
        </authorList>
    </citation>
    <scope>NUCLEOTIDE SEQUENCE [LARGE SCALE GENOMIC DNA]</scope>
    <source>
        <strain evidence="7 8">ATCC 29149</strain>
    </source>
</reference>
<name>A7B7Q7_MEDG7</name>
<keyword evidence="2" id="KW-1003">Cell membrane</keyword>
<dbReference type="eggNOG" id="COG1380">
    <property type="taxonomic scope" value="Bacteria"/>
</dbReference>
<evidence type="ECO:0000256" key="2">
    <source>
        <dbReference type="ARBA" id="ARBA00022475"/>
    </source>
</evidence>
<feature type="transmembrane region" description="Helical" evidence="6">
    <location>
        <begin position="107"/>
        <end position="130"/>
    </location>
</feature>
<dbReference type="AlphaFoldDB" id="A7B7Q7"/>
<dbReference type="PaxDb" id="411470-RUMGNA_03623"/>
<dbReference type="PANTHER" id="PTHR33931">
    <property type="entry name" value="HOLIN-LIKE PROTEIN CIDA-RELATED"/>
    <property type="match status" value="1"/>
</dbReference>
<evidence type="ECO:0000256" key="5">
    <source>
        <dbReference type="ARBA" id="ARBA00023136"/>
    </source>
</evidence>
<gene>
    <name evidence="7" type="ORF">RUMGNA_03623</name>
</gene>
<keyword evidence="4 6" id="KW-1133">Transmembrane helix</keyword>
<feature type="transmembrane region" description="Helical" evidence="6">
    <location>
        <begin position="79"/>
        <end position="101"/>
    </location>
</feature>
<keyword evidence="3 6" id="KW-0812">Transmembrane</keyword>
<feature type="transmembrane region" description="Helical" evidence="6">
    <location>
        <begin position="53"/>
        <end position="72"/>
    </location>
</feature>
<sequence length="150" mass="16755">MTEEKVFFIINWYYQLVIRENEKMKILRQFVIILLISFLGELLKAALPLPVPASVWGLILMLAALKTGVLKLSQVSDAAVFLIEIMPVMFIPAGVGLLNAWGVLKPVWIPISVITVVTTVLVMAVTAKVTQTVIHNSKKKKEKAEQETVR</sequence>
<evidence type="ECO:0000256" key="4">
    <source>
        <dbReference type="ARBA" id="ARBA00022989"/>
    </source>
</evidence>
<comment type="subcellular location">
    <subcellularLocation>
        <location evidence="1">Cell membrane</location>
        <topology evidence="1">Multi-pass membrane protein</topology>
    </subcellularLocation>
</comment>
<accession>A7B7Q7</accession>
<dbReference type="GO" id="GO:0005886">
    <property type="term" value="C:plasma membrane"/>
    <property type="evidence" value="ECO:0007669"/>
    <property type="project" value="UniProtKB-SubCell"/>
</dbReference>
<organism evidence="7 8">
    <name type="scientific">Mediterraneibacter gnavus (strain ATCC 29149 / DSM 114966 / JCM 6515 / VPI C7-9)</name>
    <name type="common">Ruminococcus gnavus</name>
    <dbReference type="NCBI Taxonomy" id="411470"/>
    <lineage>
        <taxon>Bacteria</taxon>
        <taxon>Bacillati</taxon>
        <taxon>Bacillota</taxon>
        <taxon>Clostridia</taxon>
        <taxon>Lachnospirales</taxon>
        <taxon>Lachnospiraceae</taxon>
        <taxon>Mediterraneibacter</taxon>
    </lineage>
</organism>